<dbReference type="SFLD" id="SFLDS00029">
    <property type="entry name" value="Radical_SAM"/>
    <property type="match status" value="1"/>
</dbReference>
<dbReference type="GO" id="GO:0003824">
    <property type="term" value="F:catalytic activity"/>
    <property type="evidence" value="ECO:0007669"/>
    <property type="project" value="InterPro"/>
</dbReference>
<dbReference type="InterPro" id="IPR032432">
    <property type="entry name" value="Radical_SAM_C"/>
</dbReference>
<dbReference type="Pfam" id="PF16199">
    <property type="entry name" value="Radical_SAM_C"/>
    <property type="match status" value="1"/>
</dbReference>
<dbReference type="Gene3D" id="3.80.30.20">
    <property type="entry name" value="tm_1862 like domain"/>
    <property type="match status" value="1"/>
</dbReference>
<dbReference type="SUPFAM" id="SSF102114">
    <property type="entry name" value="Radical SAM enzymes"/>
    <property type="match status" value="1"/>
</dbReference>
<keyword evidence="4" id="KW-0479">Metal-binding</keyword>
<dbReference type="GO" id="GO:0002926">
    <property type="term" value="P:tRNA wobble base 5-methoxycarbonylmethyl-2-thiouridinylation"/>
    <property type="evidence" value="ECO:0007669"/>
    <property type="project" value="TreeGrafter"/>
</dbReference>
<keyword evidence="2" id="KW-0004">4Fe-4S</keyword>
<organism evidence="8 9">
    <name type="scientific">Propionispora vibrioides</name>
    <dbReference type="NCBI Taxonomy" id="112903"/>
    <lineage>
        <taxon>Bacteria</taxon>
        <taxon>Bacillati</taxon>
        <taxon>Bacillota</taxon>
        <taxon>Negativicutes</taxon>
        <taxon>Selenomonadales</taxon>
        <taxon>Sporomusaceae</taxon>
        <taxon>Propionispora</taxon>
    </lineage>
</organism>
<evidence type="ECO:0000256" key="4">
    <source>
        <dbReference type="ARBA" id="ARBA00022723"/>
    </source>
</evidence>
<dbReference type="Proteomes" id="UP000198847">
    <property type="component" value="Unassembled WGS sequence"/>
</dbReference>
<keyword evidence="9" id="KW-1185">Reference proteome</keyword>
<reference evidence="8 9" key="1">
    <citation type="submission" date="2016-10" db="EMBL/GenBank/DDBJ databases">
        <authorList>
            <person name="de Groot N.N."/>
        </authorList>
    </citation>
    <scope>NUCLEOTIDE SEQUENCE [LARGE SCALE GENOMIC DNA]</scope>
    <source>
        <strain evidence="8 9">DSM 13305</strain>
    </source>
</reference>
<dbReference type="SFLD" id="SFLDG01086">
    <property type="entry name" value="elongater_protein-like"/>
    <property type="match status" value="1"/>
</dbReference>
<dbReference type="OrthoDB" id="9815044at2"/>
<sequence>MKHFIIPVFIPHFGCTHQCVFCNQKKITGSSATRLSGKDVADLIELHLARLDRPRRVEVAFYGGSFTALSLNYQRELLTPAAQAQREGRIHAIRLSTRPDAISSDILQQLISYGVSIVELGAQSLDDGILATAARGHTVNDIEQAVCLLREAGLSCGLQLMLGLPGETWELLPQVAARLLRLKPDIMRLYPTLVIAGTPLADLYQNGRYVPLALDEAVRRAAFLKLLCEQQGISVIRTGLQATEELDQPSVVLAGPYHPSFGEMVEAHLFSLMFQRFAVGKELSGRQLAILHHPRDHSKLRGLGNANLRNWQEQYGFNKLSLYPAGDKAGELIIEYEGLSHVVNKQMLCQL</sequence>
<dbReference type="InterPro" id="IPR006638">
    <property type="entry name" value="Elp3/MiaA/NifB-like_rSAM"/>
</dbReference>
<dbReference type="GO" id="GO:0046872">
    <property type="term" value="F:metal ion binding"/>
    <property type="evidence" value="ECO:0007669"/>
    <property type="project" value="UniProtKB-KW"/>
</dbReference>
<evidence type="ECO:0000256" key="2">
    <source>
        <dbReference type="ARBA" id="ARBA00022485"/>
    </source>
</evidence>
<evidence type="ECO:0000256" key="1">
    <source>
        <dbReference type="ARBA" id="ARBA00001966"/>
    </source>
</evidence>
<dbReference type="InterPro" id="IPR039661">
    <property type="entry name" value="ELP3"/>
</dbReference>
<evidence type="ECO:0000313" key="9">
    <source>
        <dbReference type="Proteomes" id="UP000198847"/>
    </source>
</evidence>
<dbReference type="SMART" id="SM00729">
    <property type="entry name" value="Elp3"/>
    <property type="match status" value="1"/>
</dbReference>
<name>A0A1H8QRV2_9FIRM</name>
<dbReference type="EMBL" id="FODY01000003">
    <property type="protein sequence ID" value="SEO56737.1"/>
    <property type="molecule type" value="Genomic_DNA"/>
</dbReference>
<dbReference type="RefSeq" id="WP_091744014.1">
    <property type="nucleotide sequence ID" value="NZ_FODY01000003.1"/>
</dbReference>
<dbReference type="Pfam" id="PF04055">
    <property type="entry name" value="Radical_SAM"/>
    <property type="match status" value="1"/>
</dbReference>
<evidence type="ECO:0000313" key="8">
    <source>
        <dbReference type="EMBL" id="SEO56737.1"/>
    </source>
</evidence>
<dbReference type="InterPro" id="IPR058240">
    <property type="entry name" value="rSAM_sf"/>
</dbReference>
<gene>
    <name evidence="8" type="ORF">SAMN04490178_10333</name>
</gene>
<dbReference type="SFLD" id="SFLDG01082">
    <property type="entry name" value="B12-binding_domain_containing"/>
    <property type="match status" value="1"/>
</dbReference>
<proteinExistence type="predicted"/>
<keyword evidence="5" id="KW-0408">Iron</keyword>
<evidence type="ECO:0000256" key="3">
    <source>
        <dbReference type="ARBA" id="ARBA00022691"/>
    </source>
</evidence>
<evidence type="ECO:0000256" key="5">
    <source>
        <dbReference type="ARBA" id="ARBA00023004"/>
    </source>
</evidence>
<accession>A0A1H8QRV2</accession>
<comment type="cofactor">
    <cofactor evidence="1">
        <name>[4Fe-4S] cluster</name>
        <dbReference type="ChEBI" id="CHEBI:49883"/>
    </cofactor>
</comment>
<feature type="domain" description="Radical SAM core" evidence="7">
    <location>
        <begin position="1"/>
        <end position="237"/>
    </location>
</feature>
<keyword evidence="3" id="KW-0949">S-adenosyl-L-methionine</keyword>
<evidence type="ECO:0000259" key="7">
    <source>
        <dbReference type="PROSITE" id="PS51918"/>
    </source>
</evidence>
<dbReference type="AlphaFoldDB" id="A0A1H8QRV2"/>
<dbReference type="InterPro" id="IPR023404">
    <property type="entry name" value="rSAM_horseshoe"/>
</dbReference>
<dbReference type="PANTHER" id="PTHR11135:SF0">
    <property type="entry name" value="ELONGATOR COMPLEX PROTEIN 3"/>
    <property type="match status" value="1"/>
</dbReference>
<dbReference type="InterPro" id="IPR007197">
    <property type="entry name" value="rSAM"/>
</dbReference>
<dbReference type="GO" id="GO:0051539">
    <property type="term" value="F:4 iron, 4 sulfur cluster binding"/>
    <property type="evidence" value="ECO:0007669"/>
    <property type="project" value="UniProtKB-KW"/>
</dbReference>
<keyword evidence="6" id="KW-0411">Iron-sulfur</keyword>
<protein>
    <submittedName>
        <fullName evidence="8">Radical SAM superfamily protein</fullName>
    </submittedName>
</protein>
<evidence type="ECO:0000256" key="6">
    <source>
        <dbReference type="ARBA" id="ARBA00023014"/>
    </source>
</evidence>
<dbReference type="GO" id="GO:0005737">
    <property type="term" value="C:cytoplasm"/>
    <property type="evidence" value="ECO:0007669"/>
    <property type="project" value="TreeGrafter"/>
</dbReference>
<dbReference type="CDD" id="cd01335">
    <property type="entry name" value="Radical_SAM"/>
    <property type="match status" value="1"/>
</dbReference>
<dbReference type="PROSITE" id="PS51918">
    <property type="entry name" value="RADICAL_SAM"/>
    <property type="match status" value="1"/>
</dbReference>
<dbReference type="PANTHER" id="PTHR11135">
    <property type="entry name" value="HISTONE ACETYLTRANSFERASE-RELATED"/>
    <property type="match status" value="1"/>
</dbReference>
<dbReference type="STRING" id="112903.SAMN04490178_10333"/>